<evidence type="ECO:0008006" key="5">
    <source>
        <dbReference type="Google" id="ProtNLM"/>
    </source>
</evidence>
<reference evidence="3 4" key="1">
    <citation type="submission" date="2016-08" db="EMBL/GenBank/DDBJ databases">
        <authorList>
            <consortium name="Lentinula edodes genome sequencing consortium"/>
            <person name="Sakamoto Y."/>
            <person name="Nakade K."/>
            <person name="Sato S."/>
            <person name="Yoshida Y."/>
            <person name="Miyazaki K."/>
            <person name="Natsume S."/>
            <person name="Konno N."/>
        </authorList>
    </citation>
    <scope>NUCLEOTIDE SEQUENCE [LARGE SCALE GENOMIC DNA]</scope>
    <source>
        <strain evidence="3 4">NBRC 111202</strain>
    </source>
</reference>
<evidence type="ECO:0000313" key="3">
    <source>
        <dbReference type="EMBL" id="GAW09036.1"/>
    </source>
</evidence>
<evidence type="ECO:0000313" key="4">
    <source>
        <dbReference type="Proteomes" id="UP000188533"/>
    </source>
</evidence>
<protein>
    <recommendedName>
        <fullName evidence="5">Cytochrome c oxidase assembly factor 3</fullName>
    </recommendedName>
</protein>
<evidence type="ECO:0000256" key="2">
    <source>
        <dbReference type="SAM" id="Phobius"/>
    </source>
</evidence>
<dbReference type="AlphaFoldDB" id="A0A1Q3EPB8"/>
<proteinExistence type="predicted"/>
<name>A0A1Q3EPB8_LENED</name>
<reference evidence="3 4" key="2">
    <citation type="submission" date="2017-02" db="EMBL/GenBank/DDBJ databases">
        <title>A genome survey and senescence transcriptome analysis in Lentinula edodes.</title>
        <authorList>
            <person name="Sakamoto Y."/>
            <person name="Nakade K."/>
            <person name="Sato S."/>
            <person name="Yoshida Y."/>
            <person name="Miyazaki K."/>
            <person name="Natsume S."/>
            <person name="Konno N."/>
        </authorList>
    </citation>
    <scope>NUCLEOTIDE SEQUENCE [LARGE SCALE GENOMIC DNA]</scope>
    <source>
        <strain evidence="3 4">NBRC 111202</strain>
    </source>
</reference>
<keyword evidence="2" id="KW-1133">Transmembrane helix</keyword>
<keyword evidence="2" id="KW-0472">Membrane</keyword>
<feature type="compositionally biased region" description="Basic and acidic residues" evidence="1">
    <location>
        <begin position="1"/>
        <end position="11"/>
    </location>
</feature>
<dbReference type="Proteomes" id="UP000188533">
    <property type="component" value="Unassembled WGS sequence"/>
</dbReference>
<dbReference type="EMBL" id="BDGU01000981">
    <property type="protein sequence ID" value="GAW09036.1"/>
    <property type="molecule type" value="Genomic_DNA"/>
</dbReference>
<feature type="transmembrane region" description="Helical" evidence="2">
    <location>
        <begin position="45"/>
        <end position="63"/>
    </location>
</feature>
<evidence type="ECO:0000256" key="1">
    <source>
        <dbReference type="SAM" id="MobiDB-lite"/>
    </source>
</evidence>
<comment type="caution">
    <text evidence="3">The sequence shown here is derived from an EMBL/GenBank/DDBJ whole genome shotgun (WGS) entry which is preliminary data.</text>
</comment>
<gene>
    <name evidence="3" type="ORF">LENED_011163</name>
</gene>
<keyword evidence="4" id="KW-1185">Reference proteome</keyword>
<keyword evidence="2" id="KW-0812">Transmembrane</keyword>
<feature type="region of interest" description="Disordered" evidence="1">
    <location>
        <begin position="1"/>
        <end position="20"/>
    </location>
</feature>
<accession>A0A1Q3EPB8</accession>
<organism evidence="3 4">
    <name type="scientific">Lentinula edodes</name>
    <name type="common">Shiitake mushroom</name>
    <name type="synonym">Lentinus edodes</name>
    <dbReference type="NCBI Taxonomy" id="5353"/>
    <lineage>
        <taxon>Eukaryota</taxon>
        <taxon>Fungi</taxon>
        <taxon>Dikarya</taxon>
        <taxon>Basidiomycota</taxon>
        <taxon>Agaricomycotina</taxon>
        <taxon>Agaricomycetes</taxon>
        <taxon>Agaricomycetidae</taxon>
        <taxon>Agaricales</taxon>
        <taxon>Marasmiineae</taxon>
        <taxon>Omphalotaceae</taxon>
        <taxon>Lentinula</taxon>
    </lineage>
</organism>
<sequence length="96" mass="11065">MNANKEAEPQPDRPQVQKLEGMRKRPFYIIGADYKITQKSTWRNIGLGVTGVVVFSTFAMYASNKYLEQRRKRDTEIYDGVIARQKFLSSSSESKL</sequence>